<name>A0ABQ7FXS9_DUNSA</name>
<evidence type="ECO:0000313" key="1">
    <source>
        <dbReference type="EMBL" id="KAF5827163.1"/>
    </source>
</evidence>
<evidence type="ECO:0000313" key="2">
    <source>
        <dbReference type="Proteomes" id="UP000815325"/>
    </source>
</evidence>
<dbReference type="Proteomes" id="UP000815325">
    <property type="component" value="Unassembled WGS sequence"/>
</dbReference>
<dbReference type="EMBL" id="MU070575">
    <property type="protein sequence ID" value="KAF5827163.1"/>
    <property type="molecule type" value="Genomic_DNA"/>
</dbReference>
<evidence type="ECO:0008006" key="3">
    <source>
        <dbReference type="Google" id="ProtNLM"/>
    </source>
</evidence>
<organism evidence="1 2">
    <name type="scientific">Dunaliella salina</name>
    <name type="common">Green alga</name>
    <name type="synonym">Protococcus salinus</name>
    <dbReference type="NCBI Taxonomy" id="3046"/>
    <lineage>
        <taxon>Eukaryota</taxon>
        <taxon>Viridiplantae</taxon>
        <taxon>Chlorophyta</taxon>
        <taxon>core chlorophytes</taxon>
        <taxon>Chlorophyceae</taxon>
        <taxon>CS clade</taxon>
        <taxon>Chlamydomonadales</taxon>
        <taxon>Dunaliellaceae</taxon>
        <taxon>Dunaliella</taxon>
    </lineage>
</organism>
<comment type="caution">
    <text evidence="1">The sequence shown here is derived from an EMBL/GenBank/DDBJ whole genome shotgun (WGS) entry which is preliminary data.</text>
</comment>
<proteinExistence type="predicted"/>
<accession>A0ABQ7FXS9</accession>
<reference evidence="1" key="1">
    <citation type="submission" date="2017-08" db="EMBL/GenBank/DDBJ databases">
        <authorList>
            <person name="Polle J.E."/>
            <person name="Barry K."/>
            <person name="Cushman J."/>
            <person name="Schmutz J."/>
            <person name="Tran D."/>
            <person name="Hathwaick L.T."/>
            <person name="Yim W.C."/>
            <person name="Jenkins J."/>
            <person name="Mckie-Krisberg Z.M."/>
            <person name="Prochnik S."/>
            <person name="Lindquist E."/>
            <person name="Dockter R.B."/>
            <person name="Adam C."/>
            <person name="Molina H."/>
            <person name="Bunkerborg J."/>
            <person name="Jin E."/>
            <person name="Buchheim M."/>
            <person name="Magnuson J."/>
        </authorList>
    </citation>
    <scope>NUCLEOTIDE SEQUENCE</scope>
    <source>
        <strain evidence="1">CCAP 19/18</strain>
    </source>
</reference>
<gene>
    <name evidence="1" type="ORF">DUNSADRAFT_1225</name>
</gene>
<sequence>MLSNHLLESNKASAVRLLKAAYSHTMKSFTDRAQASIPSLLCQCPGRVVCLPKATLSNHHVLSGQYLRPVSSRPQTATP</sequence>
<keyword evidence="2" id="KW-1185">Reference proteome</keyword>
<protein>
    <recommendedName>
        <fullName evidence="3">Encoded protein</fullName>
    </recommendedName>
</protein>